<evidence type="ECO:0000313" key="3">
    <source>
        <dbReference type="EMBL" id="VAX40199.1"/>
    </source>
</evidence>
<gene>
    <name evidence="3" type="ORF">MNBD_PLANCTO03-1898</name>
</gene>
<dbReference type="InterPro" id="IPR036291">
    <property type="entry name" value="NAD(P)-bd_dom_sf"/>
</dbReference>
<comment type="similarity">
    <text evidence="1">Belongs to the short-chain dehydrogenases/reductases (SDR) family.</text>
</comment>
<proteinExistence type="inferred from homology"/>
<protein>
    <recommendedName>
        <fullName evidence="4">FolM Alternative dihydrofolate reductase 1</fullName>
    </recommendedName>
</protein>
<dbReference type="PRINTS" id="PR00080">
    <property type="entry name" value="SDRFAMILY"/>
</dbReference>
<accession>A0A3B1DCZ7</accession>
<dbReference type="PANTHER" id="PTHR43639:SF1">
    <property type="entry name" value="SHORT-CHAIN DEHYDROGENASE_REDUCTASE FAMILY PROTEIN"/>
    <property type="match status" value="1"/>
</dbReference>
<evidence type="ECO:0008006" key="4">
    <source>
        <dbReference type="Google" id="ProtNLM"/>
    </source>
</evidence>
<dbReference type="PROSITE" id="PS00061">
    <property type="entry name" value="ADH_SHORT"/>
    <property type="match status" value="1"/>
</dbReference>
<name>A0A3B1DCZ7_9ZZZZ</name>
<dbReference type="EMBL" id="UOGK01000352">
    <property type="protein sequence ID" value="VAX40199.1"/>
    <property type="molecule type" value="Genomic_DNA"/>
</dbReference>
<sequence>MTIGKRFTGEQPIALVTGCARRVGRAITLELARAGCDIVGTYNTRQDDAASLAQEIESLGCAITTDRVPLDDPDAAMRWASDLCDSLPRLDVLIHNASAYAPTPLDTLSADEAERFYRINAVSPLLLSSACAAKLKSSPMPIGGAIVAMSDIHAIGRPRASHIAYAMSKAALTEMVRTLAVDMAPAVRVNAVAPGVVAFPESGYESDAEMQARYLSRVPMARSGTVEEAAQAVRWLALEASYTTGQILRVDGGRWLG</sequence>
<dbReference type="InterPro" id="IPR020904">
    <property type="entry name" value="Sc_DH/Rdtase_CS"/>
</dbReference>
<dbReference type="Pfam" id="PF13561">
    <property type="entry name" value="adh_short_C2"/>
    <property type="match status" value="1"/>
</dbReference>
<dbReference type="AlphaFoldDB" id="A0A3B1DCZ7"/>
<organism evidence="3">
    <name type="scientific">hydrothermal vent metagenome</name>
    <dbReference type="NCBI Taxonomy" id="652676"/>
    <lineage>
        <taxon>unclassified sequences</taxon>
        <taxon>metagenomes</taxon>
        <taxon>ecological metagenomes</taxon>
    </lineage>
</organism>
<dbReference type="PRINTS" id="PR00081">
    <property type="entry name" value="GDHRDH"/>
</dbReference>
<evidence type="ECO:0000256" key="2">
    <source>
        <dbReference type="ARBA" id="ARBA00023002"/>
    </source>
</evidence>
<reference evidence="3" key="1">
    <citation type="submission" date="2018-06" db="EMBL/GenBank/DDBJ databases">
        <authorList>
            <person name="Zhirakovskaya E."/>
        </authorList>
    </citation>
    <scope>NUCLEOTIDE SEQUENCE</scope>
</reference>
<dbReference type="Gene3D" id="3.40.50.720">
    <property type="entry name" value="NAD(P)-binding Rossmann-like Domain"/>
    <property type="match status" value="1"/>
</dbReference>
<dbReference type="PANTHER" id="PTHR43639">
    <property type="entry name" value="OXIDOREDUCTASE, SHORT-CHAIN DEHYDROGENASE/REDUCTASE FAMILY (AFU_ORTHOLOGUE AFUA_5G02870)"/>
    <property type="match status" value="1"/>
</dbReference>
<dbReference type="SUPFAM" id="SSF51735">
    <property type="entry name" value="NAD(P)-binding Rossmann-fold domains"/>
    <property type="match status" value="1"/>
</dbReference>
<evidence type="ECO:0000256" key="1">
    <source>
        <dbReference type="ARBA" id="ARBA00006484"/>
    </source>
</evidence>
<dbReference type="InterPro" id="IPR002347">
    <property type="entry name" value="SDR_fam"/>
</dbReference>
<dbReference type="GO" id="GO:0016491">
    <property type="term" value="F:oxidoreductase activity"/>
    <property type="evidence" value="ECO:0007669"/>
    <property type="project" value="UniProtKB-KW"/>
</dbReference>
<keyword evidence="2" id="KW-0560">Oxidoreductase</keyword>